<evidence type="ECO:0000313" key="2">
    <source>
        <dbReference type="EnsemblMetazoa" id="CJA36601.1"/>
    </source>
</evidence>
<reference evidence="2" key="2">
    <citation type="submission" date="2022-06" db="UniProtKB">
        <authorList>
            <consortium name="EnsemblMetazoa"/>
        </authorList>
    </citation>
    <scope>IDENTIFICATION</scope>
    <source>
        <strain evidence="2">DF5081</strain>
    </source>
</reference>
<feature type="compositionally biased region" description="Polar residues" evidence="1">
    <location>
        <begin position="37"/>
        <end position="53"/>
    </location>
</feature>
<reference evidence="3" key="1">
    <citation type="submission" date="2010-08" db="EMBL/GenBank/DDBJ databases">
        <authorList>
            <consortium name="Caenorhabditis japonica Sequencing Consortium"/>
            <person name="Wilson R.K."/>
        </authorList>
    </citation>
    <scope>NUCLEOTIDE SEQUENCE [LARGE SCALE GENOMIC DNA]</scope>
    <source>
        <strain evidence="3">DF5081</strain>
    </source>
</reference>
<sequence length="173" mass="19223">MTRPRLASFRHHNYQCLIWKSQVTNSLAALANRPRKGTTTQEGGANGQGNFTRSSNHIANQREDSSLIQIPKSHILSKQADVFRSADAPDISDVSGIASQAGAGPEYGVELSGDVLIVSRMETSCLEFSENFHGAKNFSSVHMAKGHEQVRLERQAYCKRTHQRTHQFEWAAE</sequence>
<keyword evidence="3" id="KW-1185">Reference proteome</keyword>
<protein>
    <submittedName>
        <fullName evidence="2">Uncharacterized protein</fullName>
    </submittedName>
</protein>
<accession>A0A8R1IK91</accession>
<evidence type="ECO:0000256" key="1">
    <source>
        <dbReference type="SAM" id="MobiDB-lite"/>
    </source>
</evidence>
<name>A0A8R1IK91_CAEJA</name>
<dbReference type="AlphaFoldDB" id="A0A8R1IK91"/>
<proteinExistence type="predicted"/>
<evidence type="ECO:0000313" key="3">
    <source>
        <dbReference type="Proteomes" id="UP000005237"/>
    </source>
</evidence>
<dbReference type="EnsemblMetazoa" id="CJA36601.1">
    <property type="protein sequence ID" value="CJA36601.1"/>
    <property type="gene ID" value="WBGene00212448"/>
</dbReference>
<dbReference type="Proteomes" id="UP000005237">
    <property type="component" value="Unassembled WGS sequence"/>
</dbReference>
<feature type="region of interest" description="Disordered" evidence="1">
    <location>
        <begin position="33"/>
        <end position="53"/>
    </location>
</feature>
<organism evidence="2 3">
    <name type="scientific">Caenorhabditis japonica</name>
    <dbReference type="NCBI Taxonomy" id="281687"/>
    <lineage>
        <taxon>Eukaryota</taxon>
        <taxon>Metazoa</taxon>
        <taxon>Ecdysozoa</taxon>
        <taxon>Nematoda</taxon>
        <taxon>Chromadorea</taxon>
        <taxon>Rhabditida</taxon>
        <taxon>Rhabditina</taxon>
        <taxon>Rhabditomorpha</taxon>
        <taxon>Rhabditoidea</taxon>
        <taxon>Rhabditidae</taxon>
        <taxon>Peloderinae</taxon>
        <taxon>Caenorhabditis</taxon>
    </lineage>
</organism>